<dbReference type="Proteomes" id="UP001164539">
    <property type="component" value="Chromosome 9"/>
</dbReference>
<name>A0ACC1XI19_MELAZ</name>
<organism evidence="1 2">
    <name type="scientific">Melia azedarach</name>
    <name type="common">Chinaberry tree</name>
    <dbReference type="NCBI Taxonomy" id="155640"/>
    <lineage>
        <taxon>Eukaryota</taxon>
        <taxon>Viridiplantae</taxon>
        <taxon>Streptophyta</taxon>
        <taxon>Embryophyta</taxon>
        <taxon>Tracheophyta</taxon>
        <taxon>Spermatophyta</taxon>
        <taxon>Magnoliopsida</taxon>
        <taxon>eudicotyledons</taxon>
        <taxon>Gunneridae</taxon>
        <taxon>Pentapetalae</taxon>
        <taxon>rosids</taxon>
        <taxon>malvids</taxon>
        <taxon>Sapindales</taxon>
        <taxon>Meliaceae</taxon>
        <taxon>Melia</taxon>
    </lineage>
</organism>
<keyword evidence="2" id="KW-1185">Reference proteome</keyword>
<evidence type="ECO:0000313" key="2">
    <source>
        <dbReference type="Proteomes" id="UP001164539"/>
    </source>
</evidence>
<proteinExistence type="predicted"/>
<sequence length="161" mass="18476">MESLKNYATKCWLSSSTSLNCLQKKKNQCFTTNFTKQVKLVNFYVKTEGQEKVSTWSETFSQPWNPIEDTSHLLPENPPGYNLFVIFSLLLGLGLDKDYLQTELGEKSTVRAQANYYPPCPEPELTLGLVVHTDLNALKVLRQFSRSYWPPSDQRREMDSG</sequence>
<comment type="caution">
    <text evidence="1">The sequence shown here is derived from an EMBL/GenBank/DDBJ whole genome shotgun (WGS) entry which is preliminary data.</text>
</comment>
<accession>A0ACC1XI19</accession>
<evidence type="ECO:0000313" key="1">
    <source>
        <dbReference type="EMBL" id="KAJ4711026.1"/>
    </source>
</evidence>
<keyword evidence="1" id="KW-0223">Dioxygenase</keyword>
<gene>
    <name evidence="1" type="ORF">OWV82_017113</name>
</gene>
<reference evidence="1 2" key="1">
    <citation type="journal article" date="2023" name="Science">
        <title>Complex scaffold remodeling in plant triterpene biosynthesis.</title>
        <authorList>
            <person name="De La Pena R."/>
            <person name="Hodgson H."/>
            <person name="Liu J.C."/>
            <person name="Stephenson M.J."/>
            <person name="Martin A.C."/>
            <person name="Owen C."/>
            <person name="Harkess A."/>
            <person name="Leebens-Mack J."/>
            <person name="Jimenez L.E."/>
            <person name="Osbourn A."/>
            <person name="Sattely E.S."/>
        </authorList>
    </citation>
    <scope>NUCLEOTIDE SEQUENCE [LARGE SCALE GENOMIC DNA]</scope>
    <source>
        <strain evidence="2">cv. JPN11</strain>
        <tissue evidence="1">Leaf</tissue>
    </source>
</reference>
<keyword evidence="1" id="KW-0560">Oxidoreductase</keyword>
<protein>
    <submittedName>
        <fullName evidence="1">Oxoglutarate/iron-dependent dioxygenase</fullName>
    </submittedName>
</protein>
<dbReference type="EMBL" id="CM051402">
    <property type="protein sequence ID" value="KAJ4711026.1"/>
    <property type="molecule type" value="Genomic_DNA"/>
</dbReference>